<dbReference type="EMBL" id="JAWDGP010001738">
    <property type="protein sequence ID" value="KAK3788752.1"/>
    <property type="molecule type" value="Genomic_DNA"/>
</dbReference>
<protein>
    <submittedName>
        <fullName evidence="2">Uncharacterized protein</fullName>
    </submittedName>
</protein>
<sequence length="107" mass="12070">MRVPGLMYPGQGGEIRGTWTPRPNGQRSLGDESLVSIEARMSIVTKLDKKRVLVTPVILRGHWTHSWKESKGTIRALLDSTHRPTQRGEPWTGHYLDLCSCYSSLLI</sequence>
<name>A0AAE1AJC7_9GAST</name>
<evidence type="ECO:0000313" key="3">
    <source>
        <dbReference type="Proteomes" id="UP001283361"/>
    </source>
</evidence>
<feature type="region of interest" description="Disordered" evidence="1">
    <location>
        <begin position="1"/>
        <end position="27"/>
    </location>
</feature>
<reference evidence="2" key="1">
    <citation type="journal article" date="2023" name="G3 (Bethesda)">
        <title>A reference genome for the long-term kleptoplast-retaining sea slug Elysia crispata morphotype clarki.</title>
        <authorList>
            <person name="Eastman K.E."/>
            <person name="Pendleton A.L."/>
            <person name="Shaikh M.A."/>
            <person name="Suttiyut T."/>
            <person name="Ogas R."/>
            <person name="Tomko P."/>
            <person name="Gavelis G."/>
            <person name="Widhalm J.R."/>
            <person name="Wisecaver J.H."/>
        </authorList>
    </citation>
    <scope>NUCLEOTIDE SEQUENCE</scope>
    <source>
        <strain evidence="2">ECLA1</strain>
    </source>
</reference>
<dbReference type="Proteomes" id="UP001283361">
    <property type="component" value="Unassembled WGS sequence"/>
</dbReference>
<organism evidence="2 3">
    <name type="scientific">Elysia crispata</name>
    <name type="common">lettuce slug</name>
    <dbReference type="NCBI Taxonomy" id="231223"/>
    <lineage>
        <taxon>Eukaryota</taxon>
        <taxon>Metazoa</taxon>
        <taxon>Spiralia</taxon>
        <taxon>Lophotrochozoa</taxon>
        <taxon>Mollusca</taxon>
        <taxon>Gastropoda</taxon>
        <taxon>Heterobranchia</taxon>
        <taxon>Euthyneura</taxon>
        <taxon>Panpulmonata</taxon>
        <taxon>Sacoglossa</taxon>
        <taxon>Placobranchoidea</taxon>
        <taxon>Plakobranchidae</taxon>
        <taxon>Elysia</taxon>
    </lineage>
</organism>
<proteinExistence type="predicted"/>
<keyword evidence="3" id="KW-1185">Reference proteome</keyword>
<evidence type="ECO:0000256" key="1">
    <source>
        <dbReference type="SAM" id="MobiDB-lite"/>
    </source>
</evidence>
<dbReference type="AlphaFoldDB" id="A0AAE1AJC7"/>
<gene>
    <name evidence="2" type="ORF">RRG08_029202</name>
</gene>
<accession>A0AAE1AJC7</accession>
<evidence type="ECO:0000313" key="2">
    <source>
        <dbReference type="EMBL" id="KAK3788752.1"/>
    </source>
</evidence>
<comment type="caution">
    <text evidence="2">The sequence shown here is derived from an EMBL/GenBank/DDBJ whole genome shotgun (WGS) entry which is preliminary data.</text>
</comment>